<dbReference type="InterPro" id="IPR024079">
    <property type="entry name" value="MetalloPept_cat_dom_sf"/>
</dbReference>
<reference evidence="1 2" key="1">
    <citation type="submission" date="2012-12" db="EMBL/GenBank/DDBJ databases">
        <title>Genome assembly of Fulvivirga imtechensis AK7.</title>
        <authorList>
            <person name="Nupur N."/>
            <person name="Khatri I."/>
            <person name="Kumar R."/>
            <person name="Subramanian S."/>
            <person name="Pinnaka A."/>
        </authorList>
    </citation>
    <scope>NUCLEOTIDE SEQUENCE [LARGE SCALE GENOMIC DNA]</scope>
    <source>
        <strain evidence="1 2">AK7</strain>
    </source>
</reference>
<evidence type="ECO:0000313" key="1">
    <source>
        <dbReference type="EMBL" id="ELR68456.1"/>
    </source>
</evidence>
<evidence type="ECO:0008006" key="3">
    <source>
        <dbReference type="Google" id="ProtNLM"/>
    </source>
</evidence>
<dbReference type="GO" id="GO:0005829">
    <property type="term" value="C:cytosol"/>
    <property type="evidence" value="ECO:0007669"/>
    <property type="project" value="TreeGrafter"/>
</dbReference>
<dbReference type="InterPro" id="IPR042252">
    <property type="entry name" value="MtfA_N"/>
</dbReference>
<dbReference type="CDD" id="cd20170">
    <property type="entry name" value="Peptidase_M90-like"/>
    <property type="match status" value="1"/>
</dbReference>
<accession>L8JHW2</accession>
<dbReference type="Gene3D" id="3.40.390.10">
    <property type="entry name" value="Collagenase (Catalytic Domain)"/>
    <property type="match status" value="1"/>
</dbReference>
<dbReference type="PATRIC" id="fig|1237149.3.peg.5491"/>
<evidence type="ECO:0000313" key="2">
    <source>
        <dbReference type="Proteomes" id="UP000011135"/>
    </source>
</evidence>
<dbReference type="PANTHER" id="PTHR30164:SF2">
    <property type="entry name" value="PROTEIN MTFA"/>
    <property type="match status" value="1"/>
</dbReference>
<name>L8JHW2_9BACT</name>
<dbReference type="EMBL" id="AMZN01000114">
    <property type="protein sequence ID" value="ELR68456.1"/>
    <property type="molecule type" value="Genomic_DNA"/>
</dbReference>
<dbReference type="SUPFAM" id="SSF55486">
    <property type="entry name" value="Metalloproteases ('zincins'), catalytic domain"/>
    <property type="match status" value="1"/>
</dbReference>
<protein>
    <recommendedName>
        <fullName evidence="3">Zinc-dependent peptidase</fullName>
    </recommendedName>
</protein>
<dbReference type="AlphaFoldDB" id="L8JHW2"/>
<keyword evidence="2" id="KW-1185">Reference proteome</keyword>
<dbReference type="PANTHER" id="PTHR30164">
    <property type="entry name" value="MTFA PEPTIDASE"/>
    <property type="match status" value="1"/>
</dbReference>
<proteinExistence type="predicted"/>
<sequence length="233" mass="28013">MKRYQPLSADHQNILRKYCAYYNLLSYEDKQRFQKRVQRFMYSKQFIPRVYKEVTDEMRVLISATAIQLTFGLPQIYLTHFDKILIYPDSYYSRITWKYHVGEVNPRMGMIILSWKSFVDGYADLTDSLNVGIHEMAHAIHFENRIRNEEFDFLDRRSLSELEQITARELPKIRNEEVHFFRSYAGTNEHEFFAVALEYFFEKPVEFKKSIPDLYGTLSRLLNQDPVELYRLV</sequence>
<dbReference type="STRING" id="1237149.C900_00377"/>
<organism evidence="1 2">
    <name type="scientific">Fulvivirga imtechensis AK7</name>
    <dbReference type="NCBI Taxonomy" id="1237149"/>
    <lineage>
        <taxon>Bacteria</taxon>
        <taxon>Pseudomonadati</taxon>
        <taxon>Bacteroidota</taxon>
        <taxon>Cytophagia</taxon>
        <taxon>Cytophagales</taxon>
        <taxon>Fulvivirgaceae</taxon>
        <taxon>Fulvivirga</taxon>
    </lineage>
</organism>
<dbReference type="eggNOG" id="COG3228">
    <property type="taxonomic scope" value="Bacteria"/>
</dbReference>
<dbReference type="Gene3D" id="1.10.472.150">
    <property type="entry name" value="Glucose-regulated metallo-peptidase M90, N-terminal domain"/>
    <property type="match status" value="1"/>
</dbReference>
<gene>
    <name evidence="1" type="ORF">C900_00377</name>
</gene>
<dbReference type="GO" id="GO:0008237">
    <property type="term" value="F:metallopeptidase activity"/>
    <property type="evidence" value="ECO:0007669"/>
    <property type="project" value="InterPro"/>
</dbReference>
<dbReference type="Pfam" id="PF06167">
    <property type="entry name" value="Peptidase_M90"/>
    <property type="match status" value="1"/>
</dbReference>
<dbReference type="InterPro" id="IPR010384">
    <property type="entry name" value="MtfA_fam"/>
</dbReference>
<comment type="caution">
    <text evidence="1">The sequence shown here is derived from an EMBL/GenBank/DDBJ whole genome shotgun (WGS) entry which is preliminary data.</text>
</comment>
<dbReference type="Proteomes" id="UP000011135">
    <property type="component" value="Unassembled WGS sequence"/>
</dbReference>
<dbReference type="GO" id="GO:0004177">
    <property type="term" value="F:aminopeptidase activity"/>
    <property type="evidence" value="ECO:0007669"/>
    <property type="project" value="TreeGrafter"/>
</dbReference>